<dbReference type="EMBL" id="JAKOGG010000001">
    <property type="protein sequence ID" value="MCS4555168.1"/>
    <property type="molecule type" value="Genomic_DNA"/>
</dbReference>
<comment type="caution">
    <text evidence="1">The sequence shown here is derived from an EMBL/GenBank/DDBJ whole genome shotgun (WGS) entry which is preliminary data.</text>
</comment>
<dbReference type="Proteomes" id="UP001201549">
    <property type="component" value="Unassembled WGS sequence"/>
</dbReference>
<dbReference type="RefSeq" id="WP_238894570.1">
    <property type="nucleotide sequence ID" value="NZ_JAKOGG010000001.1"/>
</dbReference>
<protein>
    <submittedName>
        <fullName evidence="1">Uncharacterized protein</fullName>
    </submittedName>
</protein>
<evidence type="ECO:0000313" key="2">
    <source>
        <dbReference type="Proteomes" id="UP001201549"/>
    </source>
</evidence>
<accession>A0ABT2FFV2</accession>
<reference evidence="1 2" key="1">
    <citation type="submission" date="2022-02" db="EMBL/GenBank/DDBJ databases">
        <authorList>
            <person name="Zhuang L."/>
        </authorList>
    </citation>
    <scope>NUCLEOTIDE SEQUENCE [LARGE SCALE GENOMIC DNA]</scope>
    <source>
        <strain evidence="1 2">C32</strain>
    </source>
</reference>
<gene>
    <name evidence="1" type="ORF">L9G74_01825</name>
</gene>
<keyword evidence="2" id="KW-1185">Reference proteome</keyword>
<evidence type="ECO:0000313" key="1">
    <source>
        <dbReference type="EMBL" id="MCS4555168.1"/>
    </source>
</evidence>
<organism evidence="1 2">
    <name type="scientific">Shewanella electrica</name>
    <dbReference type="NCBI Taxonomy" id="515560"/>
    <lineage>
        <taxon>Bacteria</taxon>
        <taxon>Pseudomonadati</taxon>
        <taxon>Pseudomonadota</taxon>
        <taxon>Gammaproteobacteria</taxon>
        <taxon>Alteromonadales</taxon>
        <taxon>Shewanellaceae</taxon>
        <taxon>Shewanella</taxon>
    </lineage>
</organism>
<name>A0ABT2FFV2_9GAMM</name>
<reference evidence="2" key="2">
    <citation type="submission" date="2023-07" db="EMBL/GenBank/DDBJ databases">
        <title>Shewanella mangrovi sp. nov., an acetaldehyde- degrading bacterium isolated from mangrove sediment.</title>
        <authorList>
            <person name="Liu Y."/>
        </authorList>
    </citation>
    <scope>NUCLEOTIDE SEQUENCE [LARGE SCALE GENOMIC DNA]</scope>
    <source>
        <strain evidence="2">C32</strain>
    </source>
</reference>
<sequence length="176" mass="20449">MLHSHNPHQFPLKKLKQLAHSLCDSFNSRNNDADGYWALGVLYQLAQQRRSTNVCLDLYQCQIIPDSPELHPLLLCWFRKLEHTLQQFDIPSLLIKGAMIEVEFAVPLPQHSPANVAHLLDRFMQLPTSKACIIRCTLENVFGDVRVAERYSSCWPHNANRETRSIRRFSEGWLRE</sequence>
<proteinExistence type="predicted"/>